<dbReference type="Proteomes" id="UP000199518">
    <property type="component" value="Unassembled WGS sequence"/>
</dbReference>
<accession>A0A1I3HUS3</accession>
<protein>
    <submittedName>
        <fullName evidence="2">Uncharacterized protein</fullName>
    </submittedName>
</protein>
<evidence type="ECO:0000313" key="2">
    <source>
        <dbReference type="EMBL" id="SFI39317.1"/>
    </source>
</evidence>
<reference evidence="3" key="1">
    <citation type="submission" date="2016-10" db="EMBL/GenBank/DDBJ databases">
        <authorList>
            <person name="Varghese N."/>
            <person name="Submissions S."/>
        </authorList>
    </citation>
    <scope>NUCLEOTIDE SEQUENCE [LARGE SCALE GENOMIC DNA]</scope>
    <source>
        <strain evidence="3">DSM 26348</strain>
    </source>
</reference>
<dbReference type="EMBL" id="FOQD01000008">
    <property type="protein sequence ID" value="SFI39317.1"/>
    <property type="molecule type" value="Genomic_DNA"/>
</dbReference>
<sequence>MLMTRPFRLCCCHACIAFALLIAAVPAHGADGAATQQQVSQWVQDLSAPSRKTRELAERELCSLPLADFERLQSDDALGATALTRIRRRIQIREAYEAIGGAEFRAQKEIKIEGLGHVATGGCLAISGVATNHQSDDEDSPNLIRVRLRLDVAPDVRPIDVLLADADLELNCGGERLQPFSPNARREIACDGQQVELTVNFLAPHEVKATSCQLSGRLLLRCSAGDALLTFPLNAVGAEPHRVGQTEVELAQVQSDNDGLSATLRVATSPGITWESYRAEVLHRGVWLQTKNGERIPCPDIEVSAVEGDLHTVRCRFSGIKSEDAALICQAPAVVANVPVQFSLGEIPLEPLKASNR</sequence>
<name>A0A1I3HUS3_9PLAN</name>
<evidence type="ECO:0000256" key="1">
    <source>
        <dbReference type="SAM" id="SignalP"/>
    </source>
</evidence>
<dbReference type="AlphaFoldDB" id="A0A1I3HUS3"/>
<gene>
    <name evidence="2" type="ORF">SAMN05421753_108197</name>
</gene>
<organism evidence="2 3">
    <name type="scientific">Planctomicrobium piriforme</name>
    <dbReference type="NCBI Taxonomy" id="1576369"/>
    <lineage>
        <taxon>Bacteria</taxon>
        <taxon>Pseudomonadati</taxon>
        <taxon>Planctomycetota</taxon>
        <taxon>Planctomycetia</taxon>
        <taxon>Planctomycetales</taxon>
        <taxon>Planctomycetaceae</taxon>
        <taxon>Planctomicrobium</taxon>
    </lineage>
</organism>
<keyword evidence="1" id="KW-0732">Signal</keyword>
<keyword evidence="3" id="KW-1185">Reference proteome</keyword>
<feature type="signal peptide" evidence="1">
    <location>
        <begin position="1"/>
        <end position="29"/>
    </location>
</feature>
<feature type="chain" id="PRO_5011453085" evidence="1">
    <location>
        <begin position="30"/>
        <end position="357"/>
    </location>
</feature>
<evidence type="ECO:0000313" key="3">
    <source>
        <dbReference type="Proteomes" id="UP000199518"/>
    </source>
</evidence>
<proteinExistence type="predicted"/>